<gene>
    <name evidence="2" type="ORF">XYLVIOL_LOCUS10127</name>
</gene>
<sequence length="278" mass="30898">MEHGTRSSTHTTPVACRSAITGSFTATPDTSTETQELGTTEDSTGIRGVSRAHFGQPDRVLLLRERNPRYDQSSATEATRGRRQRNYVPGFLIDVITGHWHRLHLDGFEASSRCYTTNCIQKTAGPRTKVTGHGIIISPPLMELRASYGSIETFAPVALRAARTRSTLEIGLCGNTRARGRRYFLFETRLGSTRCGNAFARPADFLVSFTALPAFADRLLDGVRIFQTRNNRWKISLGLQPLIARAERNGQDGRKFAEEEPSTEVIQSRRPPPPPLSR</sequence>
<feature type="compositionally biased region" description="Polar residues" evidence="1">
    <location>
        <begin position="20"/>
        <end position="43"/>
    </location>
</feature>
<evidence type="ECO:0000256" key="1">
    <source>
        <dbReference type="SAM" id="MobiDB-lite"/>
    </source>
</evidence>
<feature type="compositionally biased region" description="Polar residues" evidence="1">
    <location>
        <begin position="1"/>
        <end position="12"/>
    </location>
</feature>
<organism evidence="2 3">
    <name type="scientific">Xylocopa violacea</name>
    <name type="common">Violet carpenter bee</name>
    <name type="synonym">Apis violacea</name>
    <dbReference type="NCBI Taxonomy" id="135666"/>
    <lineage>
        <taxon>Eukaryota</taxon>
        <taxon>Metazoa</taxon>
        <taxon>Ecdysozoa</taxon>
        <taxon>Arthropoda</taxon>
        <taxon>Hexapoda</taxon>
        <taxon>Insecta</taxon>
        <taxon>Pterygota</taxon>
        <taxon>Neoptera</taxon>
        <taxon>Endopterygota</taxon>
        <taxon>Hymenoptera</taxon>
        <taxon>Apocrita</taxon>
        <taxon>Aculeata</taxon>
        <taxon>Apoidea</taxon>
        <taxon>Anthophila</taxon>
        <taxon>Apidae</taxon>
        <taxon>Xylocopa</taxon>
        <taxon>Xylocopa</taxon>
    </lineage>
</organism>
<proteinExistence type="predicted"/>
<accession>A0ABP1PF37</accession>
<dbReference type="Proteomes" id="UP001642520">
    <property type="component" value="Unassembled WGS sequence"/>
</dbReference>
<comment type="caution">
    <text evidence="2">The sequence shown here is derived from an EMBL/GenBank/DDBJ whole genome shotgun (WGS) entry which is preliminary data.</text>
</comment>
<feature type="region of interest" description="Disordered" evidence="1">
    <location>
        <begin position="1"/>
        <end position="51"/>
    </location>
</feature>
<reference evidence="2 3" key="1">
    <citation type="submission" date="2024-08" db="EMBL/GenBank/DDBJ databases">
        <authorList>
            <person name="Will J Nash"/>
            <person name="Angela Man"/>
            <person name="Seanna McTaggart"/>
            <person name="Kendall Baker"/>
            <person name="Tom Barker"/>
            <person name="Leah Catchpole"/>
            <person name="Alex Durrant"/>
            <person name="Karim Gharbi"/>
            <person name="Naomi Irish"/>
            <person name="Gemy Kaithakottil"/>
            <person name="Debby Ku"/>
            <person name="Aaliyah Providence"/>
            <person name="Felix Shaw"/>
            <person name="David Swarbreck"/>
            <person name="Chris Watkins"/>
            <person name="Ann M. McCartney"/>
            <person name="Giulio Formenti"/>
            <person name="Alice Mouton"/>
            <person name="Noel Vella"/>
            <person name="Bjorn M von Reumont"/>
            <person name="Adriana Vella"/>
            <person name="Wilfried Haerty"/>
        </authorList>
    </citation>
    <scope>NUCLEOTIDE SEQUENCE [LARGE SCALE GENOMIC DNA]</scope>
</reference>
<keyword evidence="3" id="KW-1185">Reference proteome</keyword>
<name>A0ABP1PF37_XYLVO</name>
<evidence type="ECO:0000313" key="3">
    <source>
        <dbReference type="Proteomes" id="UP001642520"/>
    </source>
</evidence>
<protein>
    <submittedName>
        <fullName evidence="2">Uncharacterized protein</fullName>
    </submittedName>
</protein>
<evidence type="ECO:0000313" key="2">
    <source>
        <dbReference type="EMBL" id="CAL7950701.1"/>
    </source>
</evidence>
<feature type="region of interest" description="Disordered" evidence="1">
    <location>
        <begin position="250"/>
        <end position="278"/>
    </location>
</feature>
<dbReference type="EMBL" id="CAXAJV020001300">
    <property type="protein sequence ID" value="CAL7950701.1"/>
    <property type="molecule type" value="Genomic_DNA"/>
</dbReference>